<comment type="caution">
    <text evidence="3">The sequence shown here is derived from an EMBL/GenBank/DDBJ whole genome shotgun (WGS) entry which is preliminary data.</text>
</comment>
<dbReference type="EMBL" id="CM032188">
    <property type="protein sequence ID" value="KAG7088340.1"/>
    <property type="molecule type" value="Genomic_DNA"/>
</dbReference>
<feature type="region of interest" description="Disordered" evidence="1">
    <location>
        <begin position="515"/>
        <end position="564"/>
    </location>
</feature>
<feature type="domain" description="Methyltransferase" evidence="2">
    <location>
        <begin position="405"/>
        <end position="502"/>
    </location>
</feature>
<feature type="region of interest" description="Disordered" evidence="1">
    <location>
        <begin position="100"/>
        <end position="291"/>
    </location>
</feature>
<feature type="region of interest" description="Disordered" evidence="1">
    <location>
        <begin position="646"/>
        <end position="719"/>
    </location>
</feature>
<dbReference type="Proteomes" id="UP001049176">
    <property type="component" value="Chromosome 8"/>
</dbReference>
<evidence type="ECO:0000259" key="2">
    <source>
        <dbReference type="Pfam" id="PF13649"/>
    </source>
</evidence>
<dbReference type="SUPFAM" id="SSF53335">
    <property type="entry name" value="S-adenosyl-L-methionine-dependent methyltransferases"/>
    <property type="match status" value="1"/>
</dbReference>
<dbReference type="PANTHER" id="PTHR43591">
    <property type="entry name" value="METHYLTRANSFERASE"/>
    <property type="match status" value="1"/>
</dbReference>
<proteinExistence type="predicted"/>
<feature type="compositionally biased region" description="Low complexity" evidence="1">
    <location>
        <begin position="699"/>
        <end position="719"/>
    </location>
</feature>
<dbReference type="PANTHER" id="PTHR43591:SF24">
    <property type="entry name" value="2-METHOXY-6-POLYPRENYL-1,4-BENZOQUINOL METHYLASE, MITOCHONDRIAL"/>
    <property type="match status" value="1"/>
</dbReference>
<feature type="region of interest" description="Disordered" evidence="1">
    <location>
        <begin position="1195"/>
        <end position="1244"/>
    </location>
</feature>
<evidence type="ECO:0000313" key="4">
    <source>
        <dbReference type="Proteomes" id="UP001049176"/>
    </source>
</evidence>
<feature type="compositionally biased region" description="Polar residues" evidence="1">
    <location>
        <begin position="546"/>
        <end position="561"/>
    </location>
</feature>
<feature type="region of interest" description="Disordered" evidence="1">
    <location>
        <begin position="1"/>
        <end position="81"/>
    </location>
</feature>
<protein>
    <recommendedName>
        <fullName evidence="2">Methyltransferase domain-containing protein</fullName>
    </recommendedName>
</protein>
<dbReference type="RefSeq" id="XP_043004811.1">
    <property type="nucleotide sequence ID" value="XM_043157444.1"/>
</dbReference>
<dbReference type="CDD" id="cd02440">
    <property type="entry name" value="AdoMet_MTases"/>
    <property type="match status" value="1"/>
</dbReference>
<feature type="compositionally biased region" description="Polar residues" evidence="1">
    <location>
        <begin position="1200"/>
        <end position="1213"/>
    </location>
</feature>
<name>A0A9P7UNV0_9AGAR</name>
<feature type="region of interest" description="Disordered" evidence="1">
    <location>
        <begin position="896"/>
        <end position="916"/>
    </location>
</feature>
<dbReference type="InterPro" id="IPR041698">
    <property type="entry name" value="Methyltransf_25"/>
</dbReference>
<dbReference type="Pfam" id="PF13649">
    <property type="entry name" value="Methyltransf_25"/>
    <property type="match status" value="1"/>
</dbReference>
<dbReference type="KEGG" id="more:E1B28_012345"/>
<organism evidence="3 4">
    <name type="scientific">Marasmius oreades</name>
    <name type="common">fairy-ring Marasmius</name>
    <dbReference type="NCBI Taxonomy" id="181124"/>
    <lineage>
        <taxon>Eukaryota</taxon>
        <taxon>Fungi</taxon>
        <taxon>Dikarya</taxon>
        <taxon>Basidiomycota</taxon>
        <taxon>Agaricomycotina</taxon>
        <taxon>Agaricomycetes</taxon>
        <taxon>Agaricomycetidae</taxon>
        <taxon>Agaricales</taxon>
        <taxon>Marasmiineae</taxon>
        <taxon>Marasmiaceae</taxon>
        <taxon>Marasmius</taxon>
    </lineage>
</organism>
<feature type="compositionally biased region" description="Polar residues" evidence="1">
    <location>
        <begin position="686"/>
        <end position="698"/>
    </location>
</feature>
<dbReference type="InterPro" id="IPR029063">
    <property type="entry name" value="SAM-dependent_MTases_sf"/>
</dbReference>
<dbReference type="AlphaFoldDB" id="A0A9P7UNV0"/>
<dbReference type="GO" id="GO:0008168">
    <property type="term" value="F:methyltransferase activity"/>
    <property type="evidence" value="ECO:0007669"/>
    <property type="project" value="TreeGrafter"/>
</dbReference>
<dbReference type="GeneID" id="66081420"/>
<sequence>MSIDASPGIDPRNRPPTRPPLIRSRSDTNPPLTYPSPPQRLQKDATPSLSTFIDHHSSKPDVNGQGTSVVYPNRPPRNPARVAQERLIVVQSPTPILSAKKSTVKSYRPRTATGTREEVTPWELHPPPDSYGRDSSKSKVVGVTGDIVVEQTSKRAVRSSSSARPGTSFGNSTGINFPDISILRRKSTGSKLQKNRPPSGHASPHTLRPLPTIAGNPPLRQQPSQIIRSPKSPHATPRATQKAPERAVLSEPESFFERQIIPEGPSLSHSSSSATTSSDFGPRKSTSISSSEIHKTNLKFSTADRTILEELKRNIQARAAQFVTKGGGPASHNVTELGVASTFSMGRVGGIGSARKHHPYRKEEAPYPRSYEREVLDLDVWENLFCKQICGSLTWHEFEQPPTKVLDIGCGTGSWILDCAIVWRHCHFVGLDIVPLHPDLKQVGSNDLAQRITWIQDNFLDGLPFPNEEFDFVHIKRIARGVPEDKWDFLFEEITRVMKPSGAFEMIEEDLFFPGYRDNSNDEDEDGANNSWSQDSRRPILRRASIGTNRGSFPSAIQRSSGLMAPSGSDISDIDYDLDSESAFTSSAGSGSLHRLSNELSTPSLKSAISPVVGSTIGTLASPQTKAMTPITSLGREVGAIVEDEEGELRAGSGMGTPPEDIQRHDRFGTNSTVRPDTVTVCSPKGNPNLNGQSMSVQSGESSLNNGSGPPNSTNNQSSVAPFLLRSSLSSSNSRASLDSQPHFPLLQHRVAASIPHHRSAIFSNVNPNEQLSQQVSEGTTIAPISPFVLRQLPKPPVNPRDHSLLEMIYNEMHSSRFINLSPLSILPNTLGLYFKDVRTHPPLQFKFPPRAVPLGSGLRTADQAHDSYHPEYDENEGRDAIPTLPMVTEPRARRHSSAAPSQKHFFVSNPPNGGLDGREDGCDEDNFLTVRSLIRGTSPYISLDDSPPAAFSPSARASFLRSPLKQRIEFPLSDSERAGRASPDSLEAVNATPFSVAASVSMLRSRLPNKRLNVDLRSLNLHLCARVAEVLACTETMWEWVQEYQEKIRVEKATRTQRTRSKSVDVHPRFITPAPETTSDRLMAAVGRLAREEFEDLLLRFYLDMQDHVGIDHAIQKRFGWSTLRTSPTAERKSFDDACKRYALWEQDQQARRVDRPHASSRTWTRPLSASYTSNFSPLDSLTSPPEAVFQLEPATSEGGASNLTPRPSADTSRGRPRRERSSSYSAPRSQTPHVSSEPNRLSRAMRVFVAWKSD</sequence>
<reference evidence="3" key="1">
    <citation type="journal article" date="2021" name="Genome Biol. Evol.">
        <title>The assembled and annotated genome of the fairy-ring fungus Marasmius oreades.</title>
        <authorList>
            <person name="Hiltunen M."/>
            <person name="Ament-Velasquez S.L."/>
            <person name="Johannesson H."/>
        </authorList>
    </citation>
    <scope>NUCLEOTIDE SEQUENCE</scope>
    <source>
        <strain evidence="3">03SP1</strain>
    </source>
</reference>
<keyword evidence="4" id="KW-1185">Reference proteome</keyword>
<feature type="compositionally biased region" description="Polar residues" evidence="1">
    <location>
        <begin position="1232"/>
        <end position="1241"/>
    </location>
</feature>
<feature type="compositionally biased region" description="Low complexity" evidence="1">
    <location>
        <begin position="266"/>
        <end position="278"/>
    </location>
</feature>
<accession>A0A9P7UNV0</accession>
<dbReference type="OrthoDB" id="2013972at2759"/>
<evidence type="ECO:0000313" key="3">
    <source>
        <dbReference type="EMBL" id="KAG7088340.1"/>
    </source>
</evidence>
<gene>
    <name evidence="3" type="ORF">E1B28_012345</name>
</gene>
<dbReference type="Gene3D" id="3.40.50.150">
    <property type="entry name" value="Vaccinia Virus protein VP39"/>
    <property type="match status" value="1"/>
</dbReference>
<evidence type="ECO:0000256" key="1">
    <source>
        <dbReference type="SAM" id="MobiDB-lite"/>
    </source>
</evidence>